<evidence type="ECO:0000256" key="1">
    <source>
        <dbReference type="ARBA" id="ARBA00008779"/>
    </source>
</evidence>
<dbReference type="InterPro" id="IPR013830">
    <property type="entry name" value="SGNH_hydro"/>
</dbReference>
<dbReference type="GO" id="GO:0004065">
    <property type="term" value="F:arylsulfatase activity"/>
    <property type="evidence" value="ECO:0007669"/>
    <property type="project" value="UniProtKB-EC"/>
</dbReference>
<dbReference type="KEGG" id="mff:MFFC18_21830"/>
<feature type="signal peptide" evidence="5">
    <location>
        <begin position="1"/>
        <end position="23"/>
    </location>
</feature>
<dbReference type="RefSeq" id="WP_075081581.1">
    <property type="nucleotide sequence ID" value="NZ_CP042912.1"/>
</dbReference>
<dbReference type="AlphaFoldDB" id="A0A5B9P6S1"/>
<proteinExistence type="inferred from homology"/>
<dbReference type="Gene3D" id="3.40.50.1110">
    <property type="entry name" value="SGNH hydrolase"/>
    <property type="match status" value="1"/>
</dbReference>
<dbReference type="CDD" id="cd00229">
    <property type="entry name" value="SGNH_hydrolase"/>
    <property type="match status" value="1"/>
</dbReference>
<protein>
    <submittedName>
        <fullName evidence="8">Arylsulfatase</fullName>
        <ecNumber evidence="8">3.1.6.1</ecNumber>
    </submittedName>
</protein>
<dbReference type="InterPro" id="IPR050738">
    <property type="entry name" value="Sulfatase"/>
</dbReference>
<dbReference type="EC" id="3.1.6.1" evidence="8"/>
<evidence type="ECO:0000259" key="7">
    <source>
        <dbReference type="Pfam" id="PF13472"/>
    </source>
</evidence>
<sequence length="817" mass="90980" precursor="true">MKLRLLLFVAAISLFSITHTVEATEPAERPNIVWLSAEDIGPQLGCYGFDIKTPNIDAFAKRSLTYDLAWSNYPVCAPARTTIITGMYATSLGAGNMRCGAVKPQGLKLLPELMREAGYYCTNASKTDYNLLKVDGVWDESSSEAHWKNRPEGKPFFAVFNQTSTHESKIRKRPHEPQIDPASVSLFPYWPDVPEIRTDWAQYLDNIQDLDDWFAKHVKQIEDAGLADDTIIIFWGDHGSGMPRHKRYVGDSGMRVPMIAYVPDKWKSFWSSNYAAGARSDWPVGFIDFAPTVLKIAGAEVPERMQGSSFLGPDAQKAGYVFGVRNRMDERNDASRSVTDGRYLYIRNFMPHLPHGQFVEYQQTTDATSVWFEKFNKGELNDVQSAFWKLRAKEELYDLEADPHETMNLVATGPAGAALPQQAKLAELRDVVRKKMIEIGDLDLVPESTLHEYELSSAKSRFTYSQRDGFDFGALYDAACGENVDANLAASAPELRFWAVNSLIHTADTITGAQRDAAVKMLDDSSMAVRVKAAELCLRLKKNQEEANHEKAIAVLITLGDKANSNYFVACNALSCMDRYRDLLDKDAIARIQKFSSDASEIQRGNDNLEKLHRRFSKPRVLILGDSISIGYTPFVKELLADQAVVVRPTKDGKPENCAGTDRGIGNIDRWLKLEGGNWDVIHVNFGLHDFKHVDAKTGKNSNAADDPLQSGPEEYEQQLRTILTKAKATGAKVIFCTTTPVPPGCKPLRETTSPEQYNAIGRKIASEFGIAVNDLFSFANPQLAKIQQPANVHFTKEGSKVLAGKVAEAIRNVLEN</sequence>
<dbReference type="Pfam" id="PF00884">
    <property type="entry name" value="Sulfatase"/>
    <property type="match status" value="2"/>
</dbReference>
<dbReference type="SUPFAM" id="SSF52266">
    <property type="entry name" value="SGNH hydrolase"/>
    <property type="match status" value="1"/>
</dbReference>
<keyword evidence="3 8" id="KW-0378">Hydrolase</keyword>
<evidence type="ECO:0000256" key="3">
    <source>
        <dbReference type="ARBA" id="ARBA00022801"/>
    </source>
</evidence>
<feature type="domain" description="Sulfatase N-terminal" evidence="6">
    <location>
        <begin position="147"/>
        <end position="299"/>
    </location>
</feature>
<gene>
    <name evidence="8" type="primary">atsA_6</name>
    <name evidence="8" type="ORF">MFFC18_21830</name>
</gene>
<accession>A0A5B9P6S1</accession>
<reference evidence="8 9" key="1">
    <citation type="submission" date="2019-08" db="EMBL/GenBank/DDBJ databases">
        <title>Deep-cultivation of Planctomycetes and their phenomic and genomic characterization uncovers novel biology.</title>
        <authorList>
            <person name="Wiegand S."/>
            <person name="Jogler M."/>
            <person name="Boedeker C."/>
            <person name="Pinto D."/>
            <person name="Vollmers J."/>
            <person name="Rivas-Marin E."/>
            <person name="Kohn T."/>
            <person name="Peeters S.H."/>
            <person name="Heuer A."/>
            <person name="Rast P."/>
            <person name="Oberbeckmann S."/>
            <person name="Bunk B."/>
            <person name="Jeske O."/>
            <person name="Meyerdierks A."/>
            <person name="Storesund J.E."/>
            <person name="Kallscheuer N."/>
            <person name="Luecker S."/>
            <person name="Lage O.M."/>
            <person name="Pohl T."/>
            <person name="Merkel B.J."/>
            <person name="Hornburger P."/>
            <person name="Mueller R.-W."/>
            <person name="Bruemmer F."/>
            <person name="Labrenz M."/>
            <person name="Spormann A.M."/>
            <person name="Op den Camp H."/>
            <person name="Overmann J."/>
            <person name="Amann R."/>
            <person name="Jetten M.S.M."/>
            <person name="Mascher T."/>
            <person name="Medema M.H."/>
            <person name="Devos D.P."/>
            <person name="Kaster A.-K."/>
            <person name="Ovreas L."/>
            <person name="Rohde M."/>
            <person name="Galperin M.Y."/>
            <person name="Jogler C."/>
        </authorList>
    </citation>
    <scope>NUCLEOTIDE SEQUENCE [LARGE SCALE GENOMIC DNA]</scope>
    <source>
        <strain evidence="8 9">FC18</strain>
    </source>
</reference>
<keyword evidence="5" id="KW-0732">Signal</keyword>
<evidence type="ECO:0000259" key="6">
    <source>
        <dbReference type="Pfam" id="PF00884"/>
    </source>
</evidence>
<dbReference type="PROSITE" id="PS00523">
    <property type="entry name" value="SULFATASE_1"/>
    <property type="match status" value="1"/>
</dbReference>
<dbReference type="InterPro" id="IPR024607">
    <property type="entry name" value="Sulfatase_CS"/>
</dbReference>
<dbReference type="Proteomes" id="UP000322214">
    <property type="component" value="Chromosome"/>
</dbReference>
<evidence type="ECO:0000256" key="5">
    <source>
        <dbReference type="SAM" id="SignalP"/>
    </source>
</evidence>
<keyword evidence="2" id="KW-0479">Metal-binding</keyword>
<feature type="chain" id="PRO_5022824781" evidence="5">
    <location>
        <begin position="24"/>
        <end position="817"/>
    </location>
</feature>
<dbReference type="EMBL" id="CP042912">
    <property type="protein sequence ID" value="QEG22307.1"/>
    <property type="molecule type" value="Genomic_DNA"/>
</dbReference>
<dbReference type="PANTHER" id="PTHR42693:SF53">
    <property type="entry name" value="ENDO-4-O-SULFATASE"/>
    <property type="match status" value="1"/>
</dbReference>
<feature type="domain" description="SGNH hydrolase-type esterase" evidence="7">
    <location>
        <begin position="624"/>
        <end position="801"/>
    </location>
</feature>
<keyword evidence="9" id="KW-1185">Reference proteome</keyword>
<dbReference type="CDD" id="cd16027">
    <property type="entry name" value="SGSH"/>
    <property type="match status" value="1"/>
</dbReference>
<dbReference type="STRING" id="980251.GCA_001642875_00125"/>
<evidence type="ECO:0000313" key="9">
    <source>
        <dbReference type="Proteomes" id="UP000322214"/>
    </source>
</evidence>
<evidence type="ECO:0000256" key="4">
    <source>
        <dbReference type="ARBA" id="ARBA00022837"/>
    </source>
</evidence>
<dbReference type="Gene3D" id="3.40.720.10">
    <property type="entry name" value="Alkaline Phosphatase, subunit A"/>
    <property type="match status" value="1"/>
</dbReference>
<dbReference type="InterPro" id="IPR000917">
    <property type="entry name" value="Sulfatase_N"/>
</dbReference>
<dbReference type="Pfam" id="PF13472">
    <property type="entry name" value="Lipase_GDSL_2"/>
    <property type="match status" value="1"/>
</dbReference>
<dbReference type="SUPFAM" id="SSF53649">
    <property type="entry name" value="Alkaline phosphatase-like"/>
    <property type="match status" value="1"/>
</dbReference>
<dbReference type="InterPro" id="IPR036514">
    <property type="entry name" value="SGNH_hydro_sf"/>
</dbReference>
<evidence type="ECO:0000256" key="2">
    <source>
        <dbReference type="ARBA" id="ARBA00022723"/>
    </source>
</evidence>
<dbReference type="PANTHER" id="PTHR42693">
    <property type="entry name" value="ARYLSULFATASE FAMILY MEMBER"/>
    <property type="match status" value="1"/>
</dbReference>
<comment type="similarity">
    <text evidence="1">Belongs to the sulfatase family.</text>
</comment>
<name>A0A5B9P6S1_9BACT</name>
<evidence type="ECO:0000313" key="8">
    <source>
        <dbReference type="EMBL" id="QEG22307.1"/>
    </source>
</evidence>
<dbReference type="InterPro" id="IPR017850">
    <property type="entry name" value="Alkaline_phosphatase_core_sf"/>
</dbReference>
<dbReference type="OrthoDB" id="9763613at2"/>
<feature type="domain" description="Sulfatase N-terminal" evidence="6">
    <location>
        <begin position="30"/>
        <end position="123"/>
    </location>
</feature>
<keyword evidence="4" id="KW-0106">Calcium</keyword>
<dbReference type="GO" id="GO:0046872">
    <property type="term" value="F:metal ion binding"/>
    <property type="evidence" value="ECO:0007669"/>
    <property type="project" value="UniProtKB-KW"/>
</dbReference>
<organism evidence="8 9">
    <name type="scientific">Mariniblastus fucicola</name>
    <dbReference type="NCBI Taxonomy" id="980251"/>
    <lineage>
        <taxon>Bacteria</taxon>
        <taxon>Pseudomonadati</taxon>
        <taxon>Planctomycetota</taxon>
        <taxon>Planctomycetia</taxon>
        <taxon>Pirellulales</taxon>
        <taxon>Pirellulaceae</taxon>
        <taxon>Mariniblastus</taxon>
    </lineage>
</organism>